<gene>
    <name evidence="4" type="ORF">SAMN06297468_1510</name>
</gene>
<dbReference type="Gene3D" id="2.40.160.20">
    <property type="match status" value="1"/>
</dbReference>
<feature type="domain" description="Outer membrane protein beta-barrel" evidence="3">
    <location>
        <begin position="8"/>
        <end position="202"/>
    </location>
</feature>
<sequence length="202" mass="20481">MKKKITLVALAFAGLATPAMAQDANTAPGGFYVGAIGGYEGLNVESGDGSVSADADSAVYGVNAGYDLSLGSAFVGVEGEISTSTGSTEFPGSFTGAREGLEANGQYYVGARAGVALTPGIAAYGKVGYTALDTKAFTSSGSLSDLEENTDGLRFGGGLQVQLPGPLEGRLEYRRSKYNDVADADFGDATTDQVVAGIGLRF</sequence>
<dbReference type="RefSeq" id="WP_086437415.1">
    <property type="nucleotide sequence ID" value="NZ_FXWG01000002.1"/>
</dbReference>
<dbReference type="InterPro" id="IPR027385">
    <property type="entry name" value="Beta-barrel_OMP"/>
</dbReference>
<dbReference type="SUPFAM" id="SSF56925">
    <property type="entry name" value="OMPA-like"/>
    <property type="match status" value="1"/>
</dbReference>
<feature type="signal peptide" evidence="2">
    <location>
        <begin position="1"/>
        <end position="21"/>
    </location>
</feature>
<evidence type="ECO:0000256" key="1">
    <source>
        <dbReference type="ARBA" id="ARBA00022729"/>
    </source>
</evidence>
<name>A0A1Y6F359_9SPHN</name>
<reference evidence="5" key="1">
    <citation type="submission" date="2017-04" db="EMBL/GenBank/DDBJ databases">
        <authorList>
            <person name="Varghese N."/>
            <person name="Submissions S."/>
        </authorList>
    </citation>
    <scope>NUCLEOTIDE SEQUENCE [LARGE SCALE GENOMIC DNA]</scope>
</reference>
<keyword evidence="5" id="KW-1185">Reference proteome</keyword>
<feature type="chain" id="PRO_5012486840" evidence="2">
    <location>
        <begin position="22"/>
        <end position="202"/>
    </location>
</feature>
<keyword evidence="1 2" id="KW-0732">Signal</keyword>
<proteinExistence type="predicted"/>
<protein>
    <submittedName>
        <fullName evidence="4">Outer membrane immunogenic protein</fullName>
    </submittedName>
</protein>
<dbReference type="AlphaFoldDB" id="A0A1Y6F359"/>
<evidence type="ECO:0000313" key="5">
    <source>
        <dbReference type="Proteomes" id="UP000194420"/>
    </source>
</evidence>
<dbReference type="Proteomes" id="UP000194420">
    <property type="component" value="Unassembled WGS sequence"/>
</dbReference>
<organism evidence="4 5">
    <name type="scientific">Altererythrobacter xiamenensis</name>
    <dbReference type="NCBI Taxonomy" id="1316679"/>
    <lineage>
        <taxon>Bacteria</taxon>
        <taxon>Pseudomonadati</taxon>
        <taxon>Pseudomonadota</taxon>
        <taxon>Alphaproteobacteria</taxon>
        <taxon>Sphingomonadales</taxon>
        <taxon>Erythrobacteraceae</taxon>
        <taxon>Altererythrobacter</taxon>
    </lineage>
</organism>
<dbReference type="InterPro" id="IPR011250">
    <property type="entry name" value="OMP/PagP_B-barrel"/>
</dbReference>
<dbReference type="Pfam" id="PF13505">
    <property type="entry name" value="OMP_b-brl"/>
    <property type="match status" value="1"/>
</dbReference>
<dbReference type="EMBL" id="FXWG01000002">
    <property type="protein sequence ID" value="SMQ69304.1"/>
    <property type="molecule type" value="Genomic_DNA"/>
</dbReference>
<evidence type="ECO:0000256" key="2">
    <source>
        <dbReference type="SAM" id="SignalP"/>
    </source>
</evidence>
<dbReference type="OrthoDB" id="7403678at2"/>
<accession>A0A1Y6F359</accession>
<evidence type="ECO:0000313" key="4">
    <source>
        <dbReference type="EMBL" id="SMQ69304.1"/>
    </source>
</evidence>
<evidence type="ECO:0000259" key="3">
    <source>
        <dbReference type="Pfam" id="PF13505"/>
    </source>
</evidence>